<dbReference type="InterPro" id="IPR021109">
    <property type="entry name" value="Peptidase_aspartic_dom_sf"/>
</dbReference>
<comment type="similarity">
    <text evidence="1">Belongs to the peptidase A1 family.</text>
</comment>
<dbReference type="Gene3D" id="2.40.70.10">
    <property type="entry name" value="Acid Proteases"/>
    <property type="match status" value="1"/>
</dbReference>
<accession>A0A671DNA9</accession>
<dbReference type="GO" id="GO:0004190">
    <property type="term" value="F:aspartic-type endopeptidase activity"/>
    <property type="evidence" value="ECO:0007669"/>
    <property type="project" value="InterPro"/>
</dbReference>
<evidence type="ECO:0000256" key="1">
    <source>
        <dbReference type="ARBA" id="ARBA00007447"/>
    </source>
</evidence>
<dbReference type="InterPro" id="IPR033121">
    <property type="entry name" value="PEPTIDASE_A1"/>
</dbReference>
<dbReference type="PANTHER" id="PTHR47966:SF49">
    <property type="entry name" value="PEPSIN A-5"/>
    <property type="match status" value="1"/>
</dbReference>
<reference evidence="3 4" key="2">
    <citation type="journal article" date="2018" name="Annu Rev Anim Biosci">
        <title>Bat Biology, Genomes, and the Bat1K Project: To Generate Chromosome-Level Genomes for All Living Bat Species.</title>
        <authorList>
            <person name="Teeling E.C."/>
            <person name="Vernes S.C."/>
            <person name="Davalos L.M."/>
            <person name="Ray D.A."/>
            <person name="Gilbert M.T.P."/>
            <person name="Myers E."/>
        </authorList>
    </citation>
    <scope>NUCLEOTIDE SEQUENCE</scope>
</reference>
<dbReference type="InterPro" id="IPR001461">
    <property type="entry name" value="Aspartic_peptidase_A1"/>
</dbReference>
<dbReference type="OMA" id="TICAKHI"/>
<dbReference type="GO" id="GO:0006508">
    <property type="term" value="P:proteolysis"/>
    <property type="evidence" value="ECO:0007669"/>
    <property type="project" value="InterPro"/>
</dbReference>
<dbReference type="Proteomes" id="UP000472240">
    <property type="component" value="Chromosome 11"/>
</dbReference>
<dbReference type="PROSITE" id="PS51767">
    <property type="entry name" value="PEPTIDASE_A1"/>
    <property type="match status" value="1"/>
</dbReference>
<dbReference type="SUPFAM" id="SSF50630">
    <property type="entry name" value="Acid proteases"/>
    <property type="match status" value="1"/>
</dbReference>
<dbReference type="InParanoid" id="A0A671DNA9"/>
<name>A0A671DNA9_RHIFE</name>
<evidence type="ECO:0000259" key="2">
    <source>
        <dbReference type="PROSITE" id="PS51767"/>
    </source>
</evidence>
<reference evidence="3 4" key="1">
    <citation type="journal article" date="2015" name="Annu Rev Anim Biosci">
        <title>The Genome 10K Project: a way forward.</title>
        <authorList>
            <person name="Koepfli K.P."/>
            <person name="Paten B."/>
            <person name="O'Brien S.J."/>
            <person name="Koepfli K.P."/>
            <person name="Paten B."/>
            <person name="Antunes A."/>
            <person name="Belov K."/>
            <person name="Bustamante C."/>
            <person name="Castoe T.A."/>
            <person name="Clawson H."/>
            <person name="Crawford A.J."/>
            <person name="Diekhans M."/>
            <person name="Distel D."/>
            <person name="Durbin R."/>
            <person name="Earl D."/>
            <person name="Fujita M.K."/>
            <person name="Gamble T."/>
            <person name="Georges A."/>
            <person name="Gemmell N."/>
            <person name="Gilbert M.T."/>
            <person name="Graves J.M."/>
            <person name="Green R.E."/>
            <person name="Hickey G."/>
            <person name="Jarvis E.D."/>
            <person name="Johnson W."/>
            <person name="Komissarov A."/>
            <person name="Korf I."/>
            <person name="Kuhn R."/>
            <person name="Larkin D.M."/>
            <person name="Lewin H."/>
            <person name="Lopez J.V."/>
            <person name="Ma J."/>
            <person name="Marques-Bonet T."/>
            <person name="Miller W."/>
            <person name="Murphy R."/>
            <person name="Pevzner P."/>
            <person name="Shapiro B."/>
            <person name="Steiner C."/>
            <person name="Tamazian G."/>
            <person name="Venkatesh B."/>
            <person name="Wang J."/>
            <person name="Wayne R."/>
            <person name="Wiley E."/>
            <person name="Yang H."/>
            <person name="Zhang G."/>
            <person name="Haussler D."/>
            <person name="Ryder O."/>
            <person name="O'Brien S.J."/>
        </authorList>
    </citation>
    <scope>NUCLEOTIDE SEQUENCE</scope>
</reference>
<reference evidence="3" key="4">
    <citation type="submission" date="2025-08" db="UniProtKB">
        <authorList>
            <consortium name="Ensembl"/>
        </authorList>
    </citation>
    <scope>IDENTIFICATION</scope>
</reference>
<sequence length="118" mass="12552">MVGGGCSDPGACFVPLSHSISVNGKVITCDGGCQVVVDTGTALLIGPKDPILNILKINAEDTNTSEHIIDYNTINTLPDIVFTINGSQYPVPARAYIQEVRVWGTHHPRSSHPVLAQC</sequence>
<reference evidence="3" key="5">
    <citation type="submission" date="2025-09" db="UniProtKB">
        <authorList>
            <consortium name="Ensembl"/>
        </authorList>
    </citation>
    <scope>IDENTIFICATION</scope>
</reference>
<proteinExistence type="inferred from homology"/>
<reference evidence="4" key="3">
    <citation type="submission" date="2018-12" db="EMBL/GenBank/DDBJ databases">
        <title>G10K-VGP greater horseshoe bat female genome, primary haplotype.</title>
        <authorList>
            <person name="Teeling E."/>
            <person name="Myers G."/>
            <person name="Vernes S."/>
            <person name="Pippel M."/>
            <person name="Winkler S."/>
            <person name="Fedrigo O."/>
            <person name="Rhie A."/>
            <person name="Koren S."/>
            <person name="Phillippy A."/>
            <person name="Lewin H."/>
            <person name="Damas J."/>
            <person name="Howe K."/>
            <person name="Mountcastle J."/>
            <person name="Jarvis E.D."/>
        </authorList>
    </citation>
    <scope>NUCLEOTIDE SEQUENCE [LARGE SCALE GENOMIC DNA]</scope>
</reference>
<dbReference type="PANTHER" id="PTHR47966">
    <property type="entry name" value="BETA-SITE APP-CLEAVING ENZYME, ISOFORM A-RELATED"/>
    <property type="match status" value="1"/>
</dbReference>
<dbReference type="InterPro" id="IPR001969">
    <property type="entry name" value="Aspartic_peptidase_AS"/>
</dbReference>
<evidence type="ECO:0000313" key="3">
    <source>
        <dbReference type="Ensembl" id="ENSRFEP00010002637.1"/>
    </source>
</evidence>
<dbReference type="GeneTree" id="ENSGT00940000153747"/>
<keyword evidence="4" id="KW-1185">Reference proteome</keyword>
<dbReference type="Ensembl" id="ENSRFET00010002902.1">
    <property type="protein sequence ID" value="ENSRFEP00010002637.1"/>
    <property type="gene ID" value="ENSRFEG00010001900.1"/>
</dbReference>
<evidence type="ECO:0000313" key="4">
    <source>
        <dbReference type="Proteomes" id="UP000472240"/>
    </source>
</evidence>
<feature type="domain" description="Peptidase A1" evidence="2">
    <location>
        <begin position="1"/>
        <end position="118"/>
    </location>
</feature>
<organism evidence="3 4">
    <name type="scientific">Rhinolophus ferrumequinum</name>
    <name type="common">Greater horseshoe bat</name>
    <dbReference type="NCBI Taxonomy" id="59479"/>
    <lineage>
        <taxon>Eukaryota</taxon>
        <taxon>Metazoa</taxon>
        <taxon>Chordata</taxon>
        <taxon>Craniata</taxon>
        <taxon>Vertebrata</taxon>
        <taxon>Euteleostomi</taxon>
        <taxon>Mammalia</taxon>
        <taxon>Eutheria</taxon>
        <taxon>Laurasiatheria</taxon>
        <taxon>Chiroptera</taxon>
        <taxon>Yinpterochiroptera</taxon>
        <taxon>Rhinolophoidea</taxon>
        <taxon>Rhinolophidae</taxon>
        <taxon>Rhinolophinae</taxon>
        <taxon>Rhinolophus</taxon>
    </lineage>
</organism>
<protein>
    <recommendedName>
        <fullName evidence="2">Peptidase A1 domain-containing protein</fullName>
    </recommendedName>
</protein>
<dbReference type="Pfam" id="PF00026">
    <property type="entry name" value="Asp"/>
    <property type="match status" value="1"/>
</dbReference>
<dbReference type="AlphaFoldDB" id="A0A671DNA9"/>
<dbReference type="PROSITE" id="PS00141">
    <property type="entry name" value="ASP_PROTEASE"/>
    <property type="match status" value="1"/>
</dbReference>